<dbReference type="Pfam" id="PF01648">
    <property type="entry name" value="ACPS"/>
    <property type="match status" value="1"/>
</dbReference>
<sequence length="301" mass="34436">MPTARWAFDIRQTLLLEHIEPLVTSLTDNADKPNIVPATNLLSFLPKIECDRLLQFRAEDDMRRALIGRLMIHAFFVAHYAVRWDELVFSRSQTNKPILASVVQPEHLKGVSFNISHHGHWVILVGDTSLSDSALRLGVDVMDFQEQVPGESFESFSACFLDQMTPNEMAFMKDTFENPDTPSSINDKLRRFYRMWCLKESVVKALGFGIEFNLKSFEFTIHDEDETTTPIHSTTMQVLEPSPDFPGDGWWFEEALLDSNHCYAIATLTEGGETVLDGGEIRRFDWKELLKDAVPYPLQFT</sequence>
<evidence type="ECO:0000313" key="5">
    <source>
        <dbReference type="EMBL" id="KAG0316144.1"/>
    </source>
</evidence>
<dbReference type="GO" id="GO:0008897">
    <property type="term" value="F:holo-[acyl-carrier-protein] synthase activity"/>
    <property type="evidence" value="ECO:0007669"/>
    <property type="project" value="UniProtKB-EC"/>
</dbReference>
<dbReference type="Gene3D" id="3.90.470.20">
    <property type="entry name" value="4'-phosphopantetheinyl transferase domain"/>
    <property type="match status" value="2"/>
</dbReference>
<dbReference type="Proteomes" id="UP000738325">
    <property type="component" value="Unassembled WGS sequence"/>
</dbReference>
<dbReference type="AlphaFoldDB" id="A0A9P6UR99"/>
<reference evidence="5" key="1">
    <citation type="journal article" date="2020" name="Fungal Divers.">
        <title>Resolving the Mortierellaceae phylogeny through synthesis of multi-gene phylogenetics and phylogenomics.</title>
        <authorList>
            <person name="Vandepol N."/>
            <person name="Liber J."/>
            <person name="Desiro A."/>
            <person name="Na H."/>
            <person name="Kennedy M."/>
            <person name="Barry K."/>
            <person name="Grigoriev I.V."/>
            <person name="Miller A.N."/>
            <person name="O'Donnell K."/>
            <person name="Stajich J.E."/>
            <person name="Bonito G."/>
        </authorList>
    </citation>
    <scope>NUCLEOTIDE SEQUENCE</scope>
    <source>
        <strain evidence="5">REB-010B</strain>
    </source>
</reference>
<evidence type="ECO:0000259" key="3">
    <source>
        <dbReference type="Pfam" id="PF01648"/>
    </source>
</evidence>
<dbReference type="InterPro" id="IPR050559">
    <property type="entry name" value="P-Pant_transferase_sf"/>
</dbReference>
<dbReference type="InterPro" id="IPR037143">
    <property type="entry name" value="4-PPantetheinyl_Trfase_dom_sf"/>
</dbReference>
<accession>A0A9P6UR99</accession>
<gene>
    <name evidence="5" type="ORF">BGZ99_007019</name>
</gene>
<protein>
    <recommendedName>
        <fullName evidence="1">holo-[acyl-carrier-protein] synthase</fullName>
        <ecNumber evidence="1">2.7.8.7</ecNumber>
    </recommendedName>
</protein>
<dbReference type="EC" id="2.7.8.7" evidence="1"/>
<evidence type="ECO:0000256" key="2">
    <source>
        <dbReference type="ARBA" id="ARBA00022679"/>
    </source>
</evidence>
<dbReference type="Pfam" id="PF22624">
    <property type="entry name" value="AASDHPPT_N"/>
    <property type="match status" value="1"/>
</dbReference>
<dbReference type="EMBL" id="JAAAIP010000494">
    <property type="protein sequence ID" value="KAG0316144.1"/>
    <property type="molecule type" value="Genomic_DNA"/>
</dbReference>
<dbReference type="GO" id="GO:0000287">
    <property type="term" value="F:magnesium ion binding"/>
    <property type="evidence" value="ECO:0007669"/>
    <property type="project" value="InterPro"/>
</dbReference>
<dbReference type="SUPFAM" id="SSF56214">
    <property type="entry name" value="4'-phosphopantetheinyl transferase"/>
    <property type="match status" value="2"/>
</dbReference>
<name>A0A9P6UR99_9FUNG</name>
<comment type="caution">
    <text evidence="5">The sequence shown here is derived from an EMBL/GenBank/DDBJ whole genome shotgun (WGS) entry which is preliminary data.</text>
</comment>
<organism evidence="5 6">
    <name type="scientific">Dissophora globulifera</name>
    <dbReference type="NCBI Taxonomy" id="979702"/>
    <lineage>
        <taxon>Eukaryota</taxon>
        <taxon>Fungi</taxon>
        <taxon>Fungi incertae sedis</taxon>
        <taxon>Mucoromycota</taxon>
        <taxon>Mortierellomycotina</taxon>
        <taxon>Mortierellomycetes</taxon>
        <taxon>Mortierellales</taxon>
        <taxon>Mortierellaceae</taxon>
        <taxon>Dissophora</taxon>
    </lineage>
</organism>
<evidence type="ECO:0000313" key="6">
    <source>
        <dbReference type="Proteomes" id="UP000738325"/>
    </source>
</evidence>
<feature type="domain" description="4'-phosphopantetheinyl transferase N-terminal" evidence="4">
    <location>
        <begin position="40"/>
        <end position="128"/>
    </location>
</feature>
<dbReference type="GO" id="GO:0019878">
    <property type="term" value="P:lysine biosynthetic process via aminoadipic acid"/>
    <property type="evidence" value="ECO:0007669"/>
    <property type="project" value="TreeGrafter"/>
</dbReference>
<evidence type="ECO:0000256" key="1">
    <source>
        <dbReference type="ARBA" id="ARBA00013172"/>
    </source>
</evidence>
<dbReference type="PANTHER" id="PTHR12215">
    <property type="entry name" value="PHOSPHOPANTETHEINE TRANSFERASE"/>
    <property type="match status" value="1"/>
</dbReference>
<keyword evidence="6" id="KW-1185">Reference proteome</keyword>
<feature type="domain" description="4'-phosphopantetheinyl transferase" evidence="3">
    <location>
        <begin position="137"/>
        <end position="232"/>
    </location>
</feature>
<dbReference type="PANTHER" id="PTHR12215:SF10">
    <property type="entry name" value="L-AMINOADIPATE-SEMIALDEHYDE DEHYDROGENASE-PHOSPHOPANTETHEINYL TRANSFERASE"/>
    <property type="match status" value="1"/>
</dbReference>
<dbReference type="GO" id="GO:0005829">
    <property type="term" value="C:cytosol"/>
    <property type="evidence" value="ECO:0007669"/>
    <property type="project" value="TreeGrafter"/>
</dbReference>
<dbReference type="InterPro" id="IPR008278">
    <property type="entry name" value="4-PPantetheinyl_Trfase_dom"/>
</dbReference>
<dbReference type="InterPro" id="IPR055066">
    <property type="entry name" value="AASDHPPT_N"/>
</dbReference>
<evidence type="ECO:0000259" key="4">
    <source>
        <dbReference type="Pfam" id="PF22624"/>
    </source>
</evidence>
<keyword evidence="2" id="KW-0808">Transferase</keyword>
<proteinExistence type="predicted"/>
<dbReference type="OrthoDB" id="26719at2759"/>